<evidence type="ECO:0000256" key="1">
    <source>
        <dbReference type="ARBA" id="ARBA00004651"/>
    </source>
</evidence>
<evidence type="ECO:0000256" key="2">
    <source>
        <dbReference type="ARBA" id="ARBA00005262"/>
    </source>
</evidence>
<dbReference type="Proteomes" id="UP000612362">
    <property type="component" value="Unassembled WGS sequence"/>
</dbReference>
<protein>
    <submittedName>
        <fullName evidence="7">Uncharacterized protein</fullName>
    </submittedName>
</protein>
<dbReference type="EMBL" id="BNJF01000004">
    <property type="protein sequence ID" value="GHO48932.1"/>
    <property type="molecule type" value="Genomic_DNA"/>
</dbReference>
<dbReference type="AlphaFoldDB" id="A0A8J3I2L2"/>
<evidence type="ECO:0000256" key="3">
    <source>
        <dbReference type="ARBA" id="ARBA00022475"/>
    </source>
</evidence>
<dbReference type="PANTHER" id="PTHR33567">
    <property type="entry name" value="CHROMATE ION TRANSPORTER (EUROFUNG)"/>
    <property type="match status" value="1"/>
</dbReference>
<evidence type="ECO:0000256" key="4">
    <source>
        <dbReference type="ARBA" id="ARBA00022692"/>
    </source>
</evidence>
<proteinExistence type="inferred from homology"/>
<accession>A0A8J3I2L2</accession>
<evidence type="ECO:0000256" key="6">
    <source>
        <dbReference type="ARBA" id="ARBA00023136"/>
    </source>
</evidence>
<dbReference type="PANTHER" id="PTHR33567:SF3">
    <property type="entry name" value="CHROMATE ION TRANSPORTER (EUROFUNG)"/>
    <property type="match status" value="1"/>
</dbReference>
<dbReference type="InterPro" id="IPR003370">
    <property type="entry name" value="Chromate_transpt"/>
</dbReference>
<comment type="similarity">
    <text evidence="2">Belongs to the chromate ion transporter (CHR) (TC 2.A.51) family.</text>
</comment>
<comment type="caution">
    <text evidence="7">The sequence shown here is derived from an EMBL/GenBank/DDBJ whole genome shotgun (WGS) entry which is preliminary data.</text>
</comment>
<evidence type="ECO:0000256" key="5">
    <source>
        <dbReference type="ARBA" id="ARBA00022989"/>
    </source>
</evidence>
<keyword evidence="8" id="KW-1185">Reference proteome</keyword>
<keyword evidence="3" id="KW-1003">Cell membrane</keyword>
<reference evidence="7" key="1">
    <citation type="submission" date="2020-10" db="EMBL/GenBank/DDBJ databases">
        <title>Taxonomic study of unclassified bacteria belonging to the class Ktedonobacteria.</title>
        <authorList>
            <person name="Yabe S."/>
            <person name="Wang C.M."/>
            <person name="Zheng Y."/>
            <person name="Sakai Y."/>
            <person name="Cavaletti L."/>
            <person name="Monciardini P."/>
            <person name="Donadio S."/>
        </authorList>
    </citation>
    <scope>NUCLEOTIDE SEQUENCE</scope>
    <source>
        <strain evidence="7">SOSP1-1</strain>
    </source>
</reference>
<dbReference type="GO" id="GO:0005886">
    <property type="term" value="C:plasma membrane"/>
    <property type="evidence" value="ECO:0007669"/>
    <property type="project" value="UniProtKB-SubCell"/>
</dbReference>
<dbReference type="GO" id="GO:0015109">
    <property type="term" value="F:chromate transmembrane transporter activity"/>
    <property type="evidence" value="ECO:0007669"/>
    <property type="project" value="InterPro"/>
</dbReference>
<evidence type="ECO:0000313" key="7">
    <source>
        <dbReference type="EMBL" id="GHO48932.1"/>
    </source>
</evidence>
<sequence length="124" mass="13805">MVLLVGLPVLRLVVHAQGLALFDMFFRVGSLVFGGGHVVLPLLQREVVPAGWVNNDQFLAGYGAAFKFFIEKFDKHKYITLYQYYVVVRGVGNDDAMRLCVYPDRRGAGGLAFGGWDRYALCVS</sequence>
<keyword evidence="6" id="KW-0472">Membrane</keyword>
<keyword evidence="5" id="KW-1133">Transmembrane helix</keyword>
<dbReference type="Pfam" id="PF02417">
    <property type="entry name" value="Chromate_transp"/>
    <property type="match status" value="1"/>
</dbReference>
<gene>
    <name evidence="7" type="ORF">KSX_70950</name>
</gene>
<keyword evidence="4" id="KW-0812">Transmembrane</keyword>
<organism evidence="7 8">
    <name type="scientific">Ktedonospora formicarum</name>
    <dbReference type="NCBI Taxonomy" id="2778364"/>
    <lineage>
        <taxon>Bacteria</taxon>
        <taxon>Bacillati</taxon>
        <taxon>Chloroflexota</taxon>
        <taxon>Ktedonobacteria</taxon>
        <taxon>Ktedonobacterales</taxon>
        <taxon>Ktedonobacteraceae</taxon>
        <taxon>Ktedonospora</taxon>
    </lineage>
</organism>
<name>A0A8J3I2L2_9CHLR</name>
<comment type="subcellular location">
    <subcellularLocation>
        <location evidence="1">Cell membrane</location>
        <topology evidence="1">Multi-pass membrane protein</topology>
    </subcellularLocation>
</comment>
<evidence type="ECO:0000313" key="8">
    <source>
        <dbReference type="Proteomes" id="UP000612362"/>
    </source>
</evidence>